<sequence>MIQYMSSDDFAKAHGLDAGTIRRYKHDGRLPEPDAVIGTGKDKRQHHGWLPETVKNWQRPGQGTRTDIRNRKA</sequence>
<feature type="compositionally biased region" description="Polar residues" evidence="1">
    <location>
        <begin position="55"/>
        <end position="65"/>
    </location>
</feature>
<feature type="region of interest" description="Disordered" evidence="1">
    <location>
        <begin position="54"/>
        <end position="73"/>
    </location>
</feature>
<evidence type="ECO:0000256" key="1">
    <source>
        <dbReference type="SAM" id="MobiDB-lite"/>
    </source>
</evidence>
<protein>
    <recommendedName>
        <fullName evidence="4">Transcriptional regulator</fullName>
    </recommendedName>
</protein>
<dbReference type="EMBL" id="JAAGUX010000002">
    <property type="protein sequence ID" value="NEW54444.1"/>
    <property type="molecule type" value="Genomic_DNA"/>
</dbReference>
<proteinExistence type="predicted"/>
<dbReference type="Proteomes" id="UP000470876">
    <property type="component" value="Unassembled WGS sequence"/>
</dbReference>
<reference evidence="2 3" key="1">
    <citation type="submission" date="2020-01" db="EMBL/GenBank/DDBJ databases">
        <title>Genetics and antimicrobial susceptibilities of Nocardia species isolated from the soil; a comparison with species isolated from humans.</title>
        <authorList>
            <person name="Carrasco G."/>
            <person name="Monzon S."/>
            <person name="Sansegundo M."/>
            <person name="Garcia E."/>
            <person name="Garrido N."/>
            <person name="Medina M.J."/>
            <person name="Villalon P."/>
            <person name="Ramirez-Arocha A.C."/>
            <person name="Jimenez P."/>
            <person name="Cuesta I."/>
            <person name="Valdezate S."/>
        </authorList>
    </citation>
    <scope>NUCLEOTIDE SEQUENCE [LARGE SCALE GENOMIC DNA]</scope>
    <source>
        <strain evidence="2 3">CNM20110649</strain>
    </source>
</reference>
<evidence type="ECO:0008006" key="4">
    <source>
        <dbReference type="Google" id="ProtNLM"/>
    </source>
</evidence>
<comment type="caution">
    <text evidence="2">The sequence shown here is derived from an EMBL/GenBank/DDBJ whole genome shotgun (WGS) entry which is preliminary data.</text>
</comment>
<name>A0ABX0CEH2_9NOCA</name>
<accession>A0ABX0CEH2</accession>
<gene>
    <name evidence="2" type="ORF">GV794_02025</name>
</gene>
<evidence type="ECO:0000313" key="2">
    <source>
        <dbReference type="EMBL" id="NEW54444.1"/>
    </source>
</evidence>
<evidence type="ECO:0000313" key="3">
    <source>
        <dbReference type="Proteomes" id="UP000470876"/>
    </source>
</evidence>
<keyword evidence="3" id="KW-1185">Reference proteome</keyword>
<organism evidence="2 3">
    <name type="scientific">Nocardia cyriacigeorgica</name>
    <dbReference type="NCBI Taxonomy" id="135487"/>
    <lineage>
        <taxon>Bacteria</taxon>
        <taxon>Bacillati</taxon>
        <taxon>Actinomycetota</taxon>
        <taxon>Actinomycetes</taxon>
        <taxon>Mycobacteriales</taxon>
        <taxon>Nocardiaceae</taxon>
        <taxon>Nocardia</taxon>
    </lineage>
</organism>
<dbReference type="RefSeq" id="WP_163828091.1">
    <property type="nucleotide sequence ID" value="NZ_JAAGUX010000002.1"/>
</dbReference>